<feature type="domain" description="EF-hand" evidence="4">
    <location>
        <begin position="76"/>
        <end position="111"/>
    </location>
</feature>
<dbReference type="PANTHER" id="PTHR23048">
    <property type="entry name" value="MYOSIN LIGHT CHAIN 1, 3"/>
    <property type="match status" value="1"/>
</dbReference>
<dbReference type="Pfam" id="PF00036">
    <property type="entry name" value="EF-hand_1"/>
    <property type="match status" value="1"/>
</dbReference>
<keyword evidence="6" id="KW-1185">Reference proteome</keyword>
<evidence type="ECO:0000313" key="6">
    <source>
        <dbReference type="Proteomes" id="UP001201980"/>
    </source>
</evidence>
<dbReference type="GO" id="GO:0016460">
    <property type="term" value="C:myosin II complex"/>
    <property type="evidence" value="ECO:0007669"/>
    <property type="project" value="TreeGrafter"/>
</dbReference>
<feature type="region of interest" description="Disordered" evidence="3">
    <location>
        <begin position="1"/>
        <end position="63"/>
    </location>
</feature>
<proteinExistence type="predicted"/>
<gene>
    <name evidence="5" type="ORF">MKZ38_001452</name>
</gene>
<feature type="compositionally biased region" description="Low complexity" evidence="3">
    <location>
        <begin position="40"/>
        <end position="53"/>
    </location>
</feature>
<reference evidence="5" key="1">
    <citation type="submission" date="2022-07" db="EMBL/GenBank/DDBJ databases">
        <title>Draft genome sequence of Zalerion maritima ATCC 34329, a (micro)plastics degrading marine fungus.</title>
        <authorList>
            <person name="Paco A."/>
            <person name="Goncalves M.F.M."/>
            <person name="Rocha-Santos T.A.P."/>
            <person name="Alves A."/>
        </authorList>
    </citation>
    <scope>NUCLEOTIDE SEQUENCE</scope>
    <source>
        <strain evidence="5">ATCC 34329</strain>
    </source>
</reference>
<dbReference type="FunFam" id="1.10.238.10:FF:000172">
    <property type="entry name" value="Cell division control protein"/>
    <property type="match status" value="1"/>
</dbReference>
<dbReference type="Proteomes" id="UP001201980">
    <property type="component" value="Unassembled WGS sequence"/>
</dbReference>
<dbReference type="Gene3D" id="1.10.238.10">
    <property type="entry name" value="EF-hand"/>
    <property type="match status" value="2"/>
</dbReference>
<dbReference type="GO" id="GO:0005509">
    <property type="term" value="F:calcium ion binding"/>
    <property type="evidence" value="ECO:0007669"/>
    <property type="project" value="InterPro"/>
</dbReference>
<dbReference type="PROSITE" id="PS50222">
    <property type="entry name" value="EF_HAND_2"/>
    <property type="match status" value="3"/>
</dbReference>
<dbReference type="Pfam" id="PF13499">
    <property type="entry name" value="EF-hand_7"/>
    <property type="match status" value="1"/>
</dbReference>
<protein>
    <recommendedName>
        <fullName evidence="1">Calmodulin</fullName>
    </recommendedName>
</protein>
<evidence type="ECO:0000256" key="1">
    <source>
        <dbReference type="ARBA" id="ARBA00020786"/>
    </source>
</evidence>
<dbReference type="InterPro" id="IPR002048">
    <property type="entry name" value="EF_hand_dom"/>
</dbReference>
<dbReference type="CDD" id="cd00051">
    <property type="entry name" value="EFh"/>
    <property type="match status" value="2"/>
</dbReference>
<feature type="domain" description="EF-hand" evidence="4">
    <location>
        <begin position="164"/>
        <end position="199"/>
    </location>
</feature>
<dbReference type="InterPro" id="IPR050230">
    <property type="entry name" value="CALM/Myosin/TropC-like"/>
</dbReference>
<evidence type="ECO:0000256" key="3">
    <source>
        <dbReference type="SAM" id="MobiDB-lite"/>
    </source>
</evidence>
<comment type="caution">
    <text evidence="5">The sequence shown here is derived from an EMBL/GenBank/DDBJ whole genome shotgun (WGS) entry which is preliminary data.</text>
</comment>
<evidence type="ECO:0000259" key="4">
    <source>
        <dbReference type="PROSITE" id="PS50222"/>
    </source>
</evidence>
<keyword evidence="2" id="KW-0479">Metal-binding</keyword>
<dbReference type="EMBL" id="JAKWBI020000013">
    <property type="protein sequence ID" value="KAJ2906471.1"/>
    <property type="molecule type" value="Genomic_DNA"/>
</dbReference>
<evidence type="ECO:0000256" key="2">
    <source>
        <dbReference type="ARBA" id="ARBA00022723"/>
    </source>
</evidence>
<organism evidence="5 6">
    <name type="scientific">Zalerion maritima</name>
    <dbReference type="NCBI Taxonomy" id="339359"/>
    <lineage>
        <taxon>Eukaryota</taxon>
        <taxon>Fungi</taxon>
        <taxon>Dikarya</taxon>
        <taxon>Ascomycota</taxon>
        <taxon>Pezizomycotina</taxon>
        <taxon>Sordariomycetes</taxon>
        <taxon>Lulworthiomycetidae</taxon>
        <taxon>Lulworthiales</taxon>
        <taxon>Lulworthiaceae</taxon>
        <taxon>Zalerion</taxon>
    </lineage>
</organism>
<dbReference type="AlphaFoldDB" id="A0AAD5RYS4"/>
<accession>A0AAD5RYS4</accession>
<dbReference type="SUPFAM" id="SSF47473">
    <property type="entry name" value="EF-hand"/>
    <property type="match status" value="1"/>
</dbReference>
<feature type="domain" description="EF-hand" evidence="4">
    <location>
        <begin position="200"/>
        <end position="231"/>
    </location>
</feature>
<dbReference type="SMART" id="SM00054">
    <property type="entry name" value="EFh"/>
    <property type="match status" value="3"/>
</dbReference>
<dbReference type="InterPro" id="IPR011992">
    <property type="entry name" value="EF-hand-dom_pair"/>
</dbReference>
<evidence type="ECO:0000313" key="5">
    <source>
        <dbReference type="EMBL" id="KAJ2906471.1"/>
    </source>
</evidence>
<name>A0AAD5RYS4_9PEZI</name>
<sequence length="231" mass="25773">MNPASQSYPGRPFTQGGASNKIPDRSAYGTRLGGLGGGLASQSQQQGGPSNQQHHIQNPAGGASMREEYFSQLSEEQRDEINEAFVLFDVDKDTRIDFHEFKVALKALGFDLSKPELLSLLTSYGQPPLSWQPQPSQQECPTVKLQLTQQSWQTIAGRLVYQRDPRDEIMRAFALFDNEEKGLINLDDLRRVARELGEALEEEELAAMIEEFDLEGKGGVNQEEFVSILLD</sequence>
<dbReference type="PANTHER" id="PTHR23048:SF48">
    <property type="entry name" value="CENTRIN 3"/>
    <property type="match status" value="1"/>
</dbReference>